<name>A0A0A9DXC5_ARUDO</name>
<evidence type="ECO:0000313" key="2">
    <source>
        <dbReference type="EMBL" id="JAD91348.1"/>
    </source>
</evidence>
<feature type="compositionally biased region" description="Low complexity" evidence="1">
    <location>
        <begin position="1"/>
        <end position="23"/>
    </location>
</feature>
<feature type="region of interest" description="Disordered" evidence="1">
    <location>
        <begin position="1"/>
        <end position="60"/>
    </location>
</feature>
<proteinExistence type="predicted"/>
<protein>
    <submittedName>
        <fullName evidence="2">Uncharacterized protein</fullName>
    </submittedName>
</protein>
<organism evidence="2">
    <name type="scientific">Arundo donax</name>
    <name type="common">Giant reed</name>
    <name type="synonym">Donax arundinaceus</name>
    <dbReference type="NCBI Taxonomy" id="35708"/>
    <lineage>
        <taxon>Eukaryota</taxon>
        <taxon>Viridiplantae</taxon>
        <taxon>Streptophyta</taxon>
        <taxon>Embryophyta</taxon>
        <taxon>Tracheophyta</taxon>
        <taxon>Spermatophyta</taxon>
        <taxon>Magnoliopsida</taxon>
        <taxon>Liliopsida</taxon>
        <taxon>Poales</taxon>
        <taxon>Poaceae</taxon>
        <taxon>PACMAD clade</taxon>
        <taxon>Arundinoideae</taxon>
        <taxon>Arundineae</taxon>
        <taxon>Arundo</taxon>
    </lineage>
</organism>
<reference evidence="2" key="2">
    <citation type="journal article" date="2015" name="Data Brief">
        <title>Shoot transcriptome of the giant reed, Arundo donax.</title>
        <authorList>
            <person name="Barrero R.A."/>
            <person name="Guerrero F.D."/>
            <person name="Moolhuijzen P."/>
            <person name="Goolsby J.A."/>
            <person name="Tidwell J."/>
            <person name="Bellgard S.E."/>
            <person name="Bellgard M.I."/>
        </authorList>
    </citation>
    <scope>NUCLEOTIDE SEQUENCE</scope>
    <source>
        <tissue evidence="2">Shoot tissue taken approximately 20 cm above the soil surface</tissue>
    </source>
</reference>
<feature type="compositionally biased region" description="Polar residues" evidence="1">
    <location>
        <begin position="33"/>
        <end position="43"/>
    </location>
</feature>
<sequence length="60" mass="6267">MRRSSSSMPSTSSSLSSSAKLSSCTRAGAGFTRSPSPTKQSPRSPKKPFSRMPSAASAMR</sequence>
<accession>A0A0A9DXC5</accession>
<evidence type="ECO:0000256" key="1">
    <source>
        <dbReference type="SAM" id="MobiDB-lite"/>
    </source>
</evidence>
<dbReference type="AlphaFoldDB" id="A0A0A9DXC5"/>
<reference evidence="2" key="1">
    <citation type="submission" date="2014-09" db="EMBL/GenBank/DDBJ databases">
        <authorList>
            <person name="Magalhaes I.L.F."/>
            <person name="Oliveira U."/>
            <person name="Santos F.R."/>
            <person name="Vidigal T.H.D.A."/>
            <person name="Brescovit A.D."/>
            <person name="Santos A.J."/>
        </authorList>
    </citation>
    <scope>NUCLEOTIDE SEQUENCE</scope>
    <source>
        <tissue evidence="2">Shoot tissue taken approximately 20 cm above the soil surface</tissue>
    </source>
</reference>
<dbReference type="EMBL" id="GBRH01206547">
    <property type="protein sequence ID" value="JAD91348.1"/>
    <property type="molecule type" value="Transcribed_RNA"/>
</dbReference>